<keyword evidence="3" id="KW-1185">Reference proteome</keyword>
<dbReference type="SUPFAM" id="SSF52833">
    <property type="entry name" value="Thioredoxin-like"/>
    <property type="match status" value="1"/>
</dbReference>
<dbReference type="Proteomes" id="UP001596024">
    <property type="component" value="Unassembled WGS sequence"/>
</dbReference>
<feature type="signal peptide" evidence="1">
    <location>
        <begin position="1"/>
        <end position="17"/>
    </location>
</feature>
<dbReference type="InterPro" id="IPR036249">
    <property type="entry name" value="Thioredoxin-like_sf"/>
</dbReference>
<accession>A0ABV9NE00</accession>
<dbReference type="RefSeq" id="WP_371393052.1">
    <property type="nucleotide sequence ID" value="NZ_CP163421.1"/>
</dbReference>
<sequence>MMLIPALLAFALTDACASYPAGIGETPNPDHSEQTPVVVELFTSQGCPPCVEANRRFGELAARDGVIALSYGVDYWDMFGWEDQFAQPAFADRQKDYIRAGEANRVFTPHFVINGGPERLRFTRDDVPARVATSLPLNGDIALSRLSGQRLRLELDGPARENPAEVWAVTYRPGLIVVPIDGGRNAGAEMEHHNTVAALERLDDWHGGHYALEFAGPAEDFGLAVLVQDGPGGRLVAASRLRD</sequence>
<evidence type="ECO:0000313" key="2">
    <source>
        <dbReference type="EMBL" id="MFC4725910.1"/>
    </source>
</evidence>
<proteinExistence type="predicted"/>
<dbReference type="EMBL" id="JBHSGQ010000006">
    <property type="protein sequence ID" value="MFC4725910.1"/>
    <property type="molecule type" value="Genomic_DNA"/>
</dbReference>
<dbReference type="PANTHER" id="PTHR36057:SF1">
    <property type="entry name" value="LIPOPROTEIN LIPID ATTACHMENT SITE-LIKE PROTEIN, PUTATIVE (DUF1223)-RELATED"/>
    <property type="match status" value="1"/>
</dbReference>
<dbReference type="Pfam" id="PF06764">
    <property type="entry name" value="DUF1223"/>
    <property type="match status" value="1"/>
</dbReference>
<evidence type="ECO:0000256" key="1">
    <source>
        <dbReference type="SAM" id="SignalP"/>
    </source>
</evidence>
<feature type="chain" id="PRO_5046280729" evidence="1">
    <location>
        <begin position="18"/>
        <end position="243"/>
    </location>
</feature>
<dbReference type="InterPro" id="IPR010634">
    <property type="entry name" value="DUF1223"/>
</dbReference>
<comment type="caution">
    <text evidence="2">The sequence shown here is derived from an EMBL/GenBank/DDBJ whole genome shotgun (WGS) entry which is preliminary data.</text>
</comment>
<dbReference type="PANTHER" id="PTHR36057">
    <property type="match status" value="1"/>
</dbReference>
<name>A0ABV9NE00_9PROT</name>
<gene>
    <name evidence="2" type="ORF">ACFPB0_11465</name>
</gene>
<keyword evidence="1" id="KW-0732">Signal</keyword>
<reference evidence="3" key="1">
    <citation type="journal article" date="2019" name="Int. J. Syst. Evol. Microbiol.">
        <title>The Global Catalogue of Microorganisms (GCM) 10K type strain sequencing project: providing services to taxonomists for standard genome sequencing and annotation.</title>
        <authorList>
            <consortium name="The Broad Institute Genomics Platform"/>
            <consortium name="The Broad Institute Genome Sequencing Center for Infectious Disease"/>
            <person name="Wu L."/>
            <person name="Ma J."/>
        </authorList>
    </citation>
    <scope>NUCLEOTIDE SEQUENCE [LARGE SCALE GENOMIC DNA]</scope>
    <source>
        <strain evidence="3">CCUG 62981</strain>
    </source>
</reference>
<evidence type="ECO:0000313" key="3">
    <source>
        <dbReference type="Proteomes" id="UP001596024"/>
    </source>
</evidence>
<organism evidence="2 3">
    <name type="scientific">Glycocaulis abyssi</name>
    <dbReference type="NCBI Taxonomy" id="1433403"/>
    <lineage>
        <taxon>Bacteria</taxon>
        <taxon>Pseudomonadati</taxon>
        <taxon>Pseudomonadota</taxon>
        <taxon>Alphaproteobacteria</taxon>
        <taxon>Maricaulales</taxon>
        <taxon>Maricaulaceae</taxon>
        <taxon>Glycocaulis</taxon>
    </lineage>
</organism>
<protein>
    <submittedName>
        <fullName evidence="2">DUF1223 domain-containing protein</fullName>
    </submittedName>
</protein>